<protein>
    <recommendedName>
        <fullName evidence="5">biotin--[biotin carboxyl-carrier protein] ligase</fullName>
        <ecNumber evidence="5">6.3.4.15</ecNumber>
    </recommendedName>
</protein>
<gene>
    <name evidence="7" type="ORF">H8702_05340</name>
</gene>
<dbReference type="Pfam" id="PF02237">
    <property type="entry name" value="BPL_C"/>
    <property type="match status" value="1"/>
</dbReference>
<dbReference type="SUPFAM" id="SSF50037">
    <property type="entry name" value="C-terminal domain of transcriptional repressors"/>
    <property type="match status" value="1"/>
</dbReference>
<dbReference type="GO" id="GO:0005524">
    <property type="term" value="F:ATP binding"/>
    <property type="evidence" value="ECO:0007669"/>
    <property type="project" value="UniProtKB-KW"/>
</dbReference>
<evidence type="ECO:0000256" key="2">
    <source>
        <dbReference type="ARBA" id="ARBA00022741"/>
    </source>
</evidence>
<dbReference type="GO" id="GO:0009249">
    <property type="term" value="P:protein lipoylation"/>
    <property type="evidence" value="ECO:0007669"/>
    <property type="project" value="UniProtKB-ARBA"/>
</dbReference>
<evidence type="ECO:0000256" key="4">
    <source>
        <dbReference type="ARBA" id="ARBA00023267"/>
    </source>
</evidence>
<evidence type="ECO:0000313" key="7">
    <source>
        <dbReference type="EMBL" id="MBC8610545.1"/>
    </source>
</evidence>
<dbReference type="CDD" id="cd16442">
    <property type="entry name" value="BPL"/>
    <property type="match status" value="1"/>
</dbReference>
<dbReference type="SUPFAM" id="SSF55681">
    <property type="entry name" value="Class II aaRS and biotin synthetases"/>
    <property type="match status" value="1"/>
</dbReference>
<comment type="caution">
    <text evidence="7">The sequence shown here is derived from an EMBL/GenBank/DDBJ whole genome shotgun (WGS) entry which is preliminary data.</text>
</comment>
<dbReference type="InterPro" id="IPR004408">
    <property type="entry name" value="Biotin_CoA_COase_ligase"/>
</dbReference>
<accession>A0A8J6P741</accession>
<dbReference type="GO" id="GO:0004077">
    <property type="term" value="F:biotin--[biotin carboxyl-carrier protein] ligase activity"/>
    <property type="evidence" value="ECO:0007669"/>
    <property type="project" value="UniProtKB-EC"/>
</dbReference>
<keyword evidence="8" id="KW-1185">Reference proteome</keyword>
<dbReference type="NCBIfam" id="TIGR00121">
    <property type="entry name" value="birA_ligase"/>
    <property type="match status" value="1"/>
</dbReference>
<dbReference type="Gene3D" id="2.30.30.100">
    <property type="match status" value="1"/>
</dbReference>
<dbReference type="InterPro" id="IPR004143">
    <property type="entry name" value="BPL_LPL_catalytic"/>
</dbReference>
<dbReference type="GO" id="GO:0005737">
    <property type="term" value="C:cytoplasm"/>
    <property type="evidence" value="ECO:0007669"/>
    <property type="project" value="TreeGrafter"/>
</dbReference>
<proteinExistence type="predicted"/>
<keyword evidence="2" id="KW-0547">Nucleotide-binding</keyword>
<dbReference type="InterPro" id="IPR008988">
    <property type="entry name" value="Transcriptional_repressor_C"/>
</dbReference>
<keyword evidence="3" id="KW-0067">ATP-binding</keyword>
<dbReference type="EMBL" id="JACRTL010000002">
    <property type="protein sequence ID" value="MBC8610545.1"/>
    <property type="molecule type" value="Genomic_DNA"/>
</dbReference>
<evidence type="ECO:0000256" key="5">
    <source>
        <dbReference type="ARBA" id="ARBA00024227"/>
    </source>
</evidence>
<dbReference type="Gene3D" id="3.30.930.10">
    <property type="entry name" value="Bira Bifunctional Protein, Domain 2"/>
    <property type="match status" value="1"/>
</dbReference>
<organism evidence="7 8">
    <name type="scientific">Massiliimalia timonensis</name>
    <dbReference type="NCBI Taxonomy" id="1987501"/>
    <lineage>
        <taxon>Bacteria</taxon>
        <taxon>Bacillati</taxon>
        <taxon>Bacillota</taxon>
        <taxon>Clostridia</taxon>
        <taxon>Eubacteriales</taxon>
        <taxon>Oscillospiraceae</taxon>
        <taxon>Massiliimalia</taxon>
    </lineage>
</organism>
<dbReference type="PANTHER" id="PTHR12835:SF5">
    <property type="entry name" value="BIOTIN--PROTEIN LIGASE"/>
    <property type="match status" value="1"/>
</dbReference>
<dbReference type="PROSITE" id="PS51733">
    <property type="entry name" value="BPL_LPL_CATALYTIC"/>
    <property type="match status" value="1"/>
</dbReference>
<sequence>MNHPYPVISFQELASTNTYAKENLGSLPEQCVITADCQTAGKGRLGRHWASPPGQALYLTFVLKRPQFDFSMLPLISAVAVCRALQPQTDELFQIKWPNDVLLHQKKICGILCESCIKGSETAVISGIGINLNQTAKDFSEETLPYATSLAIELGKNFSIPQTRDRLIQAFDDTLSLFIQRGFEPLREEYQAKLINTGKEVRVIYQKQEVVATAIGILENGNLLCQKDGKTFSVNSGEASVRGLYGYV</sequence>
<keyword evidence="1 7" id="KW-0436">Ligase</keyword>
<evidence type="ECO:0000256" key="1">
    <source>
        <dbReference type="ARBA" id="ARBA00022598"/>
    </source>
</evidence>
<dbReference type="Pfam" id="PF03099">
    <property type="entry name" value="BPL_LplA_LipB"/>
    <property type="match status" value="1"/>
</dbReference>
<dbReference type="PANTHER" id="PTHR12835">
    <property type="entry name" value="BIOTIN PROTEIN LIGASE"/>
    <property type="match status" value="1"/>
</dbReference>
<keyword evidence="4" id="KW-0092">Biotin</keyword>
<dbReference type="Proteomes" id="UP000632659">
    <property type="component" value="Unassembled WGS sequence"/>
</dbReference>
<dbReference type="EC" id="6.3.4.15" evidence="5"/>
<feature type="domain" description="BPL/LPL catalytic" evidence="6">
    <location>
        <begin position="1"/>
        <end position="179"/>
    </location>
</feature>
<reference evidence="7" key="1">
    <citation type="submission" date="2020-08" db="EMBL/GenBank/DDBJ databases">
        <title>Genome public.</title>
        <authorList>
            <person name="Liu C."/>
            <person name="Sun Q."/>
        </authorList>
    </citation>
    <scope>NUCLEOTIDE SEQUENCE</scope>
    <source>
        <strain evidence="7">NSJ-15</strain>
    </source>
</reference>
<dbReference type="OrthoDB" id="9807064at2"/>
<evidence type="ECO:0000256" key="3">
    <source>
        <dbReference type="ARBA" id="ARBA00022840"/>
    </source>
</evidence>
<dbReference type="InterPro" id="IPR045864">
    <property type="entry name" value="aa-tRNA-synth_II/BPL/LPL"/>
</dbReference>
<evidence type="ECO:0000259" key="6">
    <source>
        <dbReference type="PROSITE" id="PS51733"/>
    </source>
</evidence>
<evidence type="ECO:0000313" key="8">
    <source>
        <dbReference type="Proteomes" id="UP000632659"/>
    </source>
</evidence>
<dbReference type="RefSeq" id="WP_093989451.1">
    <property type="nucleotide sequence ID" value="NZ_FYDD01000004.1"/>
</dbReference>
<dbReference type="InterPro" id="IPR003142">
    <property type="entry name" value="BPL_C"/>
</dbReference>
<dbReference type="AlphaFoldDB" id="A0A8J6P741"/>
<dbReference type="GO" id="GO:0016740">
    <property type="term" value="F:transferase activity"/>
    <property type="evidence" value="ECO:0007669"/>
    <property type="project" value="UniProtKB-ARBA"/>
</dbReference>
<name>A0A8J6P741_9FIRM</name>